<dbReference type="EMBL" id="JANBPY010003633">
    <property type="protein sequence ID" value="KAJ1950820.1"/>
    <property type="molecule type" value="Genomic_DNA"/>
</dbReference>
<evidence type="ECO:0000313" key="3">
    <source>
        <dbReference type="EMBL" id="KAJ1950820.1"/>
    </source>
</evidence>
<name>A0A9W8AMW6_9FUNG</name>
<reference evidence="3" key="1">
    <citation type="submission" date="2022-07" db="EMBL/GenBank/DDBJ databases">
        <title>Phylogenomic reconstructions and comparative analyses of Kickxellomycotina fungi.</title>
        <authorList>
            <person name="Reynolds N.K."/>
            <person name="Stajich J.E."/>
            <person name="Barry K."/>
            <person name="Grigoriev I.V."/>
            <person name="Crous P."/>
            <person name="Smith M.E."/>
        </authorList>
    </citation>
    <scope>NUCLEOTIDE SEQUENCE</scope>
    <source>
        <strain evidence="3">RSA 1196</strain>
    </source>
</reference>
<evidence type="ECO:0000256" key="1">
    <source>
        <dbReference type="SAM" id="MobiDB-lite"/>
    </source>
</evidence>
<gene>
    <name evidence="3" type="ORF">IWQ62_006505</name>
</gene>
<dbReference type="Proteomes" id="UP001150925">
    <property type="component" value="Unassembled WGS sequence"/>
</dbReference>
<keyword evidence="2" id="KW-0812">Transmembrane</keyword>
<evidence type="ECO:0000256" key="2">
    <source>
        <dbReference type="SAM" id="Phobius"/>
    </source>
</evidence>
<organism evidence="3 4">
    <name type="scientific">Dispira parvispora</name>
    <dbReference type="NCBI Taxonomy" id="1520584"/>
    <lineage>
        <taxon>Eukaryota</taxon>
        <taxon>Fungi</taxon>
        <taxon>Fungi incertae sedis</taxon>
        <taxon>Zoopagomycota</taxon>
        <taxon>Kickxellomycotina</taxon>
        <taxon>Dimargaritomycetes</taxon>
        <taxon>Dimargaritales</taxon>
        <taxon>Dimargaritaceae</taxon>
        <taxon>Dispira</taxon>
    </lineage>
</organism>
<protein>
    <submittedName>
        <fullName evidence="3">Uncharacterized protein</fullName>
    </submittedName>
</protein>
<dbReference type="AlphaFoldDB" id="A0A9W8AMW6"/>
<sequence length="262" mass="28831">ILNTMAGGSPFVAIRSWFSHTKSDQGLITDVPASSSQGNSDICQATSVASTEFHTNPTTLVVVTVPPPDATRAPSSMEHSPPPTMIHSGNASHPPNPRGRVSTSTPERPSNEWIVPAYLLDPIQQLKQQDLSLRRSYSYYIASLWACLTFIITIALVSVVKFPYRNLVYGALVLLMVFCCFLAYRLRRHLKKAETHHDFLRQVVSEAGYRSSVDVSVPERSLLPPPPSYQTALSDPPAYTQHPKLPLYHSTCATSNSQPTSV</sequence>
<feature type="transmembrane region" description="Helical" evidence="2">
    <location>
        <begin position="166"/>
        <end position="184"/>
    </location>
</feature>
<evidence type="ECO:0000313" key="4">
    <source>
        <dbReference type="Proteomes" id="UP001150925"/>
    </source>
</evidence>
<keyword evidence="2" id="KW-1133">Transmembrane helix</keyword>
<feature type="region of interest" description="Disordered" evidence="1">
    <location>
        <begin position="64"/>
        <end position="108"/>
    </location>
</feature>
<dbReference type="OrthoDB" id="10363851at2759"/>
<keyword evidence="4" id="KW-1185">Reference proteome</keyword>
<accession>A0A9W8AMW6</accession>
<proteinExistence type="predicted"/>
<feature type="non-terminal residue" evidence="3">
    <location>
        <position position="1"/>
    </location>
</feature>
<comment type="caution">
    <text evidence="3">The sequence shown here is derived from an EMBL/GenBank/DDBJ whole genome shotgun (WGS) entry which is preliminary data.</text>
</comment>
<feature type="transmembrane region" description="Helical" evidence="2">
    <location>
        <begin position="137"/>
        <end position="160"/>
    </location>
</feature>
<keyword evidence="2" id="KW-0472">Membrane</keyword>